<dbReference type="NCBIfam" id="NF033517">
    <property type="entry name" value="transpos_IS66"/>
    <property type="match status" value="1"/>
</dbReference>
<dbReference type="AlphaFoldDB" id="A0A937X1C0"/>
<evidence type="ECO:0000313" key="4">
    <source>
        <dbReference type="Proteomes" id="UP000703893"/>
    </source>
</evidence>
<evidence type="ECO:0000259" key="2">
    <source>
        <dbReference type="Pfam" id="PF03050"/>
    </source>
</evidence>
<proteinExistence type="predicted"/>
<sequence length="538" mass="59032">MDLATLNEILARTEETPLSPEDRETLQAAVDTLGILTQELERKNASIGRLRRLMFGDRTEKTSRIFGGAAAPAGSGEAPGPTTEEEDQQPAGKPRKPGHGRNGSADYRGAVRIPVPHASLQRGQCCPGCEKGKVYPQQPKPLIRIKGMAPLAANVYEAERLRCNLCGEVFEAESPPGVGQEKYDETAAAMVAMFKYGAGLPFNRLEKLQRDLGIPLPAATQWELVASRATLLKPAYGELTRQAAQGEVLHNDDTTMKILALAGEHPRDTADPEVSGERTGVFTSGIVAASRGHRIALFFTGRKHAGENLASVLSLRAAELGPPIQMCDALSRNLPAQFETILGNCLAHGRRKFVEVADHFPEECRYVLETLRDVYKNDEWARDRSMTPEERLAFHQAKSGPLMAELEAWLREQIDEHKVEPNSGLGQAITYMGNHWQALTLFLRVSGAPLDNNVAERALKKAILHRKNSYFYKTQNGARVGDIYMSLIHTAELAGAAAFEYLVALLHNAQEVAASPADWMPWNYRDRVATTEATGPPT</sequence>
<dbReference type="Pfam" id="PF03050">
    <property type="entry name" value="DDE_Tnp_IS66"/>
    <property type="match status" value="1"/>
</dbReference>
<feature type="domain" description="Transposase IS66 central" evidence="2">
    <location>
        <begin position="184"/>
        <end position="479"/>
    </location>
</feature>
<dbReference type="EMBL" id="VGJX01000144">
    <property type="protein sequence ID" value="MBM3274181.1"/>
    <property type="molecule type" value="Genomic_DNA"/>
</dbReference>
<accession>A0A937X1C0</accession>
<reference evidence="3 4" key="1">
    <citation type="submission" date="2019-03" db="EMBL/GenBank/DDBJ databases">
        <title>Lake Tanganyika Metagenome-Assembled Genomes (MAGs).</title>
        <authorList>
            <person name="Tran P."/>
        </authorList>
    </citation>
    <scope>NUCLEOTIDE SEQUENCE [LARGE SCALE GENOMIC DNA]</scope>
    <source>
        <strain evidence="3">K_DeepCast_65m_m2_236</strain>
    </source>
</reference>
<dbReference type="InterPro" id="IPR004291">
    <property type="entry name" value="Transposase_IS66_central"/>
</dbReference>
<dbReference type="PANTHER" id="PTHR33678">
    <property type="entry name" value="BLL1576 PROTEIN"/>
    <property type="match status" value="1"/>
</dbReference>
<name>A0A937X1C0_9BACT</name>
<organism evidence="3 4">
    <name type="scientific">Candidatus Tanganyikabacteria bacterium</name>
    <dbReference type="NCBI Taxonomy" id="2961651"/>
    <lineage>
        <taxon>Bacteria</taxon>
        <taxon>Bacillati</taxon>
        <taxon>Candidatus Sericytochromatia</taxon>
        <taxon>Candidatus Tanganyikabacteria</taxon>
    </lineage>
</organism>
<dbReference type="InterPro" id="IPR052344">
    <property type="entry name" value="Transposase-related"/>
</dbReference>
<protein>
    <submittedName>
        <fullName evidence="3">IS66 family transposase</fullName>
    </submittedName>
</protein>
<gene>
    <name evidence="3" type="ORF">FJZ00_03445</name>
</gene>
<dbReference type="PANTHER" id="PTHR33678:SF2">
    <property type="match status" value="1"/>
</dbReference>
<evidence type="ECO:0000256" key="1">
    <source>
        <dbReference type="SAM" id="MobiDB-lite"/>
    </source>
</evidence>
<feature type="compositionally biased region" description="Low complexity" evidence="1">
    <location>
        <begin position="67"/>
        <end position="81"/>
    </location>
</feature>
<feature type="region of interest" description="Disordered" evidence="1">
    <location>
        <begin position="63"/>
        <end position="107"/>
    </location>
</feature>
<comment type="caution">
    <text evidence="3">The sequence shown here is derived from an EMBL/GenBank/DDBJ whole genome shotgun (WGS) entry which is preliminary data.</text>
</comment>
<evidence type="ECO:0000313" key="3">
    <source>
        <dbReference type="EMBL" id="MBM3274181.1"/>
    </source>
</evidence>
<dbReference type="Proteomes" id="UP000703893">
    <property type="component" value="Unassembled WGS sequence"/>
</dbReference>